<dbReference type="Pfam" id="PF00534">
    <property type="entry name" value="Glycos_transf_1"/>
    <property type="match status" value="1"/>
</dbReference>
<dbReference type="CDD" id="cd03801">
    <property type="entry name" value="GT4_PimA-like"/>
    <property type="match status" value="1"/>
</dbReference>
<sequence length="394" mass="45509">MNLAILGICDFEEWNNADSLNLGGSSGVIKSILPYLEANKIYLLGITSKKKNLNKEIKINKNIIIYPIVYIPKKSKIPERILTFWYSRKINKVLEKFNIHSIYSHAEEMLYWVNPGYNILYHMHGANNALSKAKKRIFRNKLFLYLWSKVRKRNIKNANRIIVIDYLSMEIVKKYKKLENAILIPNFVDTSIFYQDNSRSELLKDITQKVVLFVGRIEEVKGLKLFVDILNILDKKEKDVWKGVIVGRGTYKKTIETYIENESNEKLFFFAGAVFDQHELRKIYNQSTVLIISSFFEGIPMVILEALACNTSVVSTNVGGIKRLIADEEKCFVIDERVPSLFAEKILQIQINQKKITSEFKFSVKNSSATINELLKNNEKDIMHSTTASPNSWS</sequence>
<dbReference type="EMBL" id="RJJR01000005">
    <property type="protein sequence ID" value="RNI37484.1"/>
    <property type="molecule type" value="Genomic_DNA"/>
</dbReference>
<evidence type="ECO:0000313" key="2">
    <source>
        <dbReference type="EMBL" id="RNI37484.1"/>
    </source>
</evidence>
<dbReference type="GO" id="GO:0016757">
    <property type="term" value="F:glycosyltransferase activity"/>
    <property type="evidence" value="ECO:0007669"/>
    <property type="project" value="InterPro"/>
</dbReference>
<dbReference type="InterPro" id="IPR001296">
    <property type="entry name" value="Glyco_trans_1"/>
</dbReference>
<dbReference type="Gene3D" id="3.40.50.2000">
    <property type="entry name" value="Glycogen Phosphorylase B"/>
    <property type="match status" value="2"/>
</dbReference>
<evidence type="ECO:0000313" key="3">
    <source>
        <dbReference type="Proteomes" id="UP000267223"/>
    </source>
</evidence>
<evidence type="ECO:0000259" key="1">
    <source>
        <dbReference type="Pfam" id="PF00534"/>
    </source>
</evidence>
<accession>A0A3M9NI99</accession>
<organism evidence="2 3">
    <name type="scientific">Hanamia caeni</name>
    <dbReference type="NCBI Taxonomy" id="2294116"/>
    <lineage>
        <taxon>Bacteria</taxon>
        <taxon>Pseudomonadati</taxon>
        <taxon>Bacteroidota</taxon>
        <taxon>Chitinophagia</taxon>
        <taxon>Chitinophagales</taxon>
        <taxon>Chitinophagaceae</taxon>
        <taxon>Hanamia</taxon>
    </lineage>
</organism>
<comment type="caution">
    <text evidence="2">The sequence shown here is derived from an EMBL/GenBank/DDBJ whole genome shotgun (WGS) entry which is preliminary data.</text>
</comment>
<dbReference type="PANTHER" id="PTHR45947:SF3">
    <property type="entry name" value="SULFOQUINOVOSYL TRANSFERASE SQD2"/>
    <property type="match status" value="1"/>
</dbReference>
<dbReference type="PANTHER" id="PTHR45947">
    <property type="entry name" value="SULFOQUINOVOSYL TRANSFERASE SQD2"/>
    <property type="match status" value="1"/>
</dbReference>
<keyword evidence="2" id="KW-0808">Transferase</keyword>
<dbReference type="InterPro" id="IPR050194">
    <property type="entry name" value="Glycosyltransferase_grp1"/>
</dbReference>
<keyword evidence="3" id="KW-1185">Reference proteome</keyword>
<reference evidence="2 3" key="1">
    <citation type="submission" date="2018-11" db="EMBL/GenBank/DDBJ databases">
        <title>Draft genome sequence of Ferruginibacter sp. BO-59.</title>
        <authorList>
            <person name="Im W.T."/>
        </authorList>
    </citation>
    <scope>NUCLEOTIDE SEQUENCE [LARGE SCALE GENOMIC DNA]</scope>
    <source>
        <strain evidence="2 3">BO-59</strain>
    </source>
</reference>
<dbReference type="AlphaFoldDB" id="A0A3M9NI99"/>
<gene>
    <name evidence="2" type="ORF">EFY79_08810</name>
</gene>
<protein>
    <submittedName>
        <fullName evidence="2">Glycosyltransferase</fullName>
    </submittedName>
</protein>
<feature type="domain" description="Glycosyl transferase family 1" evidence="1">
    <location>
        <begin position="196"/>
        <end position="354"/>
    </location>
</feature>
<dbReference type="RefSeq" id="WP_123120326.1">
    <property type="nucleotide sequence ID" value="NZ_RJJR01000005.1"/>
</dbReference>
<dbReference type="Proteomes" id="UP000267223">
    <property type="component" value="Unassembled WGS sequence"/>
</dbReference>
<proteinExistence type="predicted"/>
<dbReference type="SUPFAM" id="SSF53756">
    <property type="entry name" value="UDP-Glycosyltransferase/glycogen phosphorylase"/>
    <property type="match status" value="1"/>
</dbReference>
<name>A0A3M9NI99_9BACT</name>
<dbReference type="OrthoDB" id="9795068at2"/>